<feature type="compositionally biased region" description="Basic and acidic residues" evidence="5">
    <location>
        <begin position="79"/>
        <end position="92"/>
    </location>
</feature>
<sequence length="320" mass="34350">MVRFNPKARLDRSRVRDTRSGGGGFPGGGGGMRLPIPGGLGARGGIGGVILLIALFVLSQCLNLDLLGGGSPYSASRLSDAEDSGRYDHCETGEDANEDHDCARVAVENSLTDYWESELGGKFRPIETLTTFSGQVSTACGNADSSVGPFYCPGDDSIYLDTTFFDQVLEDELGGPDGGFVEFYVLAHEYGHHISNLLGFMTEASRSRDTGPTSLGVRLELQADCYAGMWAHHATSTEDESGEVLIEDLSDEDIDLAIEGAEAVGDDRIQRKTQGQVNPETWTHGSSGQRKHWFLVGYESGDLGACDTFDASEDEVLTEE</sequence>
<protein>
    <submittedName>
        <fullName evidence="6">Peptidase</fullName>
    </submittedName>
</protein>
<feature type="region of interest" description="Disordered" evidence="5">
    <location>
        <begin position="1"/>
        <end position="30"/>
    </location>
</feature>
<evidence type="ECO:0000313" key="7">
    <source>
        <dbReference type="Proteomes" id="UP000324351"/>
    </source>
</evidence>
<dbReference type="GO" id="GO:0016020">
    <property type="term" value="C:membrane"/>
    <property type="evidence" value="ECO:0007669"/>
    <property type="project" value="UniProtKB-SubCell"/>
</dbReference>
<evidence type="ECO:0000256" key="4">
    <source>
        <dbReference type="ARBA" id="ARBA00023136"/>
    </source>
</evidence>
<comment type="caution">
    <text evidence="6">The sequence shown here is derived from an EMBL/GenBank/DDBJ whole genome shotgun (WGS) entry which is preliminary data.</text>
</comment>
<evidence type="ECO:0000313" key="6">
    <source>
        <dbReference type="EMBL" id="KAA1429275.1"/>
    </source>
</evidence>
<feature type="compositionally biased region" description="Basic and acidic residues" evidence="5">
    <location>
        <begin position="8"/>
        <end position="19"/>
    </location>
</feature>
<keyword evidence="4" id="KW-0472">Membrane</keyword>
<dbReference type="RefSeq" id="WP_149748897.1">
    <property type="nucleotide sequence ID" value="NZ_VUJW01000001.1"/>
</dbReference>
<dbReference type="Proteomes" id="UP000324351">
    <property type="component" value="Unassembled WGS sequence"/>
</dbReference>
<keyword evidence="2" id="KW-0812">Transmembrane</keyword>
<dbReference type="InterPro" id="IPR007343">
    <property type="entry name" value="Uncharacterised_pept_Zn_put"/>
</dbReference>
<keyword evidence="3" id="KW-1133">Transmembrane helix</keyword>
<dbReference type="PANTHER" id="PTHR30168:SF0">
    <property type="entry name" value="INNER MEMBRANE PROTEIN"/>
    <property type="match status" value="1"/>
</dbReference>
<name>A0A5B1M7M9_9ACTN</name>
<dbReference type="SUPFAM" id="SSF55486">
    <property type="entry name" value="Metalloproteases ('zincins'), catalytic domain"/>
    <property type="match status" value="1"/>
</dbReference>
<dbReference type="PANTHER" id="PTHR30168">
    <property type="entry name" value="PUTATIVE MEMBRANE PROTEIN YPFJ"/>
    <property type="match status" value="1"/>
</dbReference>
<evidence type="ECO:0000256" key="1">
    <source>
        <dbReference type="ARBA" id="ARBA00004167"/>
    </source>
</evidence>
<keyword evidence="7" id="KW-1185">Reference proteome</keyword>
<evidence type="ECO:0000256" key="3">
    <source>
        <dbReference type="ARBA" id="ARBA00022989"/>
    </source>
</evidence>
<reference evidence="6 7" key="2">
    <citation type="submission" date="2019-09" db="EMBL/GenBank/DDBJ databases">
        <authorList>
            <person name="Jin C."/>
        </authorList>
    </citation>
    <scope>NUCLEOTIDE SEQUENCE [LARGE SCALE GENOMIC DNA]</scope>
    <source>
        <strain evidence="6 7">BN140041</strain>
    </source>
</reference>
<feature type="region of interest" description="Disordered" evidence="5">
    <location>
        <begin position="77"/>
        <end position="96"/>
    </location>
</feature>
<accession>A0A5B1M7M9</accession>
<feature type="compositionally biased region" description="Gly residues" evidence="5">
    <location>
        <begin position="20"/>
        <end position="30"/>
    </location>
</feature>
<organism evidence="6 7">
    <name type="scientific">Nocardioides antri</name>
    <dbReference type="NCBI Taxonomy" id="2607659"/>
    <lineage>
        <taxon>Bacteria</taxon>
        <taxon>Bacillati</taxon>
        <taxon>Actinomycetota</taxon>
        <taxon>Actinomycetes</taxon>
        <taxon>Propionibacteriales</taxon>
        <taxon>Nocardioidaceae</taxon>
        <taxon>Nocardioides</taxon>
    </lineage>
</organism>
<dbReference type="Pfam" id="PF04228">
    <property type="entry name" value="Zn_peptidase"/>
    <property type="match status" value="1"/>
</dbReference>
<reference evidence="6 7" key="1">
    <citation type="submission" date="2019-09" db="EMBL/GenBank/DDBJ databases">
        <title>Nocardioides panacisoli sp. nov., isolated from the soil of a ginseng field.</title>
        <authorList>
            <person name="Cho C."/>
        </authorList>
    </citation>
    <scope>NUCLEOTIDE SEQUENCE [LARGE SCALE GENOMIC DNA]</scope>
    <source>
        <strain evidence="6 7">BN140041</strain>
    </source>
</reference>
<dbReference type="EMBL" id="VUJW01000001">
    <property type="protein sequence ID" value="KAA1429275.1"/>
    <property type="molecule type" value="Genomic_DNA"/>
</dbReference>
<evidence type="ECO:0000256" key="2">
    <source>
        <dbReference type="ARBA" id="ARBA00022692"/>
    </source>
</evidence>
<proteinExistence type="predicted"/>
<comment type="subcellular location">
    <subcellularLocation>
        <location evidence="1">Membrane</location>
        <topology evidence="1">Single-pass membrane protein</topology>
    </subcellularLocation>
</comment>
<gene>
    <name evidence="6" type="ORF">F0U47_03550</name>
</gene>
<evidence type="ECO:0000256" key="5">
    <source>
        <dbReference type="SAM" id="MobiDB-lite"/>
    </source>
</evidence>
<dbReference type="AlphaFoldDB" id="A0A5B1M7M9"/>